<dbReference type="GO" id="GO:0015288">
    <property type="term" value="F:porin activity"/>
    <property type="evidence" value="ECO:0007669"/>
    <property type="project" value="TreeGrafter"/>
</dbReference>
<dbReference type="InterPro" id="IPR003423">
    <property type="entry name" value="OMP_efflux"/>
</dbReference>
<evidence type="ECO:0000256" key="1">
    <source>
        <dbReference type="ARBA" id="ARBA00004442"/>
    </source>
</evidence>
<evidence type="ECO:0000256" key="5">
    <source>
        <dbReference type="ARBA" id="ARBA00022692"/>
    </source>
</evidence>
<keyword evidence="5" id="KW-0812">Transmembrane</keyword>
<evidence type="ECO:0000256" key="2">
    <source>
        <dbReference type="ARBA" id="ARBA00007613"/>
    </source>
</evidence>
<feature type="coiled-coil region" evidence="8">
    <location>
        <begin position="339"/>
        <end position="398"/>
    </location>
</feature>
<keyword evidence="6" id="KW-0472">Membrane</keyword>
<dbReference type="SUPFAM" id="SSF56954">
    <property type="entry name" value="Outer membrane efflux proteins (OEP)"/>
    <property type="match status" value="1"/>
</dbReference>
<comment type="caution">
    <text evidence="9">The sequence shown here is derived from an EMBL/GenBank/DDBJ whole genome shotgun (WGS) entry which is preliminary data.</text>
</comment>
<comment type="similarity">
    <text evidence="2">Belongs to the outer membrane factor (OMF) (TC 1.B.17) family.</text>
</comment>
<protein>
    <submittedName>
        <fullName evidence="9">TolC family protein</fullName>
    </submittedName>
</protein>
<dbReference type="RefSeq" id="WP_157304331.1">
    <property type="nucleotide sequence ID" value="NZ_WRXN01000001.1"/>
</dbReference>
<name>A0A7K1TXX5_9BACT</name>
<keyword evidence="3" id="KW-0813">Transport</keyword>
<evidence type="ECO:0000313" key="9">
    <source>
        <dbReference type="EMBL" id="MVT06962.1"/>
    </source>
</evidence>
<evidence type="ECO:0000256" key="3">
    <source>
        <dbReference type="ARBA" id="ARBA00022448"/>
    </source>
</evidence>
<dbReference type="Pfam" id="PF02321">
    <property type="entry name" value="OEP"/>
    <property type="match status" value="2"/>
</dbReference>
<dbReference type="PANTHER" id="PTHR30026">
    <property type="entry name" value="OUTER MEMBRANE PROTEIN TOLC"/>
    <property type="match status" value="1"/>
</dbReference>
<evidence type="ECO:0000256" key="6">
    <source>
        <dbReference type="ARBA" id="ARBA00023136"/>
    </source>
</evidence>
<organism evidence="9 10">
    <name type="scientific">Chitinophaga tropicalis</name>
    <dbReference type="NCBI Taxonomy" id="2683588"/>
    <lineage>
        <taxon>Bacteria</taxon>
        <taxon>Pseudomonadati</taxon>
        <taxon>Bacteroidota</taxon>
        <taxon>Chitinophagia</taxon>
        <taxon>Chitinophagales</taxon>
        <taxon>Chitinophagaceae</taxon>
        <taxon>Chitinophaga</taxon>
    </lineage>
</organism>
<keyword evidence="7" id="KW-0998">Cell outer membrane</keyword>
<evidence type="ECO:0000256" key="8">
    <source>
        <dbReference type="SAM" id="Coils"/>
    </source>
</evidence>
<dbReference type="Gene3D" id="1.20.1600.10">
    <property type="entry name" value="Outer membrane efflux proteins (OEP)"/>
    <property type="match status" value="1"/>
</dbReference>
<dbReference type="PANTHER" id="PTHR30026:SF20">
    <property type="entry name" value="OUTER MEMBRANE PROTEIN TOLC"/>
    <property type="match status" value="1"/>
</dbReference>
<keyword evidence="10" id="KW-1185">Reference proteome</keyword>
<dbReference type="EMBL" id="WRXN01000001">
    <property type="protein sequence ID" value="MVT06962.1"/>
    <property type="molecule type" value="Genomic_DNA"/>
</dbReference>
<evidence type="ECO:0000313" key="10">
    <source>
        <dbReference type="Proteomes" id="UP000461730"/>
    </source>
</evidence>
<dbReference type="InterPro" id="IPR051906">
    <property type="entry name" value="TolC-like"/>
</dbReference>
<comment type="subcellular location">
    <subcellularLocation>
        <location evidence="1">Cell outer membrane</location>
    </subcellularLocation>
</comment>
<sequence length="453" mass="49118">MKLNSTYRRLWSLAICVLIVLPFGSQAQDKRALSLKEAISLSIQNSKELKLSKTKIDAALASVKTANSAQLPDVSVSGSYLRVNEPNISLKTGGSGGGDSSSAFPKVNSAAYAMASVSMPLFSGFIMQSQKASARYLAEAAKLDADKDREAVIQNTVNAYSNLYKAQQAVKLVQENLKQQQQRVTDFTNLEKNGLLARNDLLKAQLQQSNVEVSLLEAESNLKLANISMDLLLGLPDGTVLEADTTTFEQGLPAGTKAVAEWEQVALQNRKDAAALTAREKAANEGIRTAKGSYYPSVALTGGYIALTIPNFVTVTNAVNAGIGVKYSPSSLWKNNSKVAEAKVRLQEVKVNEELLQDDIHLSINKAYQDYLVNQKKIDMYQKAIEQAEENYKIVKNKQENNLATTTDLLEADVANVQAKLNHAFSKADAMVSYSKLLETAGVLNETGTEAGK</sequence>
<evidence type="ECO:0000256" key="7">
    <source>
        <dbReference type="ARBA" id="ARBA00023237"/>
    </source>
</evidence>
<feature type="coiled-coil region" evidence="8">
    <location>
        <begin position="163"/>
        <end position="219"/>
    </location>
</feature>
<dbReference type="GO" id="GO:0009279">
    <property type="term" value="C:cell outer membrane"/>
    <property type="evidence" value="ECO:0007669"/>
    <property type="project" value="UniProtKB-SubCell"/>
</dbReference>
<proteinExistence type="inferred from homology"/>
<dbReference type="AlphaFoldDB" id="A0A7K1TXX5"/>
<keyword evidence="8" id="KW-0175">Coiled coil</keyword>
<reference evidence="9 10" key="1">
    <citation type="submission" date="2019-12" db="EMBL/GenBank/DDBJ databases">
        <title>Chitinophaga sp. strain ysch24 (GDMCC 1.1355), whole genome shotgun sequence.</title>
        <authorList>
            <person name="Zhang X."/>
        </authorList>
    </citation>
    <scope>NUCLEOTIDE SEQUENCE [LARGE SCALE GENOMIC DNA]</scope>
    <source>
        <strain evidence="10">ysch24</strain>
    </source>
</reference>
<evidence type="ECO:0000256" key="4">
    <source>
        <dbReference type="ARBA" id="ARBA00022452"/>
    </source>
</evidence>
<accession>A0A7K1TXX5</accession>
<dbReference type="Proteomes" id="UP000461730">
    <property type="component" value="Unassembled WGS sequence"/>
</dbReference>
<gene>
    <name evidence="9" type="ORF">GO493_01710</name>
</gene>
<dbReference type="GO" id="GO:0015562">
    <property type="term" value="F:efflux transmembrane transporter activity"/>
    <property type="evidence" value="ECO:0007669"/>
    <property type="project" value="InterPro"/>
</dbReference>
<keyword evidence="4" id="KW-1134">Transmembrane beta strand</keyword>
<dbReference type="GO" id="GO:1990281">
    <property type="term" value="C:efflux pump complex"/>
    <property type="evidence" value="ECO:0007669"/>
    <property type="project" value="TreeGrafter"/>
</dbReference>